<feature type="domain" description="Glycosyl transferase family 28 C-terminal" evidence="1">
    <location>
        <begin position="254"/>
        <end position="328"/>
    </location>
</feature>
<keyword evidence="3" id="KW-1185">Reference proteome</keyword>
<comment type="caution">
    <text evidence="2">The sequence shown here is derived from an EMBL/GenBank/DDBJ whole genome shotgun (WGS) entry which is preliminary data.</text>
</comment>
<evidence type="ECO:0000313" key="3">
    <source>
        <dbReference type="Proteomes" id="UP000599688"/>
    </source>
</evidence>
<dbReference type="Gene3D" id="3.40.50.2000">
    <property type="entry name" value="Glycogen Phosphorylase B"/>
    <property type="match status" value="1"/>
</dbReference>
<dbReference type="GO" id="GO:0016758">
    <property type="term" value="F:hexosyltransferase activity"/>
    <property type="evidence" value="ECO:0007669"/>
    <property type="project" value="InterPro"/>
</dbReference>
<dbReference type="AlphaFoldDB" id="A0A916ZU61"/>
<protein>
    <submittedName>
        <fullName evidence="2">Glycosyl transferase</fullName>
    </submittedName>
</protein>
<organism evidence="2 3">
    <name type="scientific">Psychroflexus salis</name>
    <dbReference type="NCBI Taxonomy" id="1526574"/>
    <lineage>
        <taxon>Bacteria</taxon>
        <taxon>Pseudomonadati</taxon>
        <taxon>Bacteroidota</taxon>
        <taxon>Flavobacteriia</taxon>
        <taxon>Flavobacteriales</taxon>
        <taxon>Flavobacteriaceae</taxon>
        <taxon>Psychroflexus</taxon>
    </lineage>
</organism>
<dbReference type="RefSeq" id="WP_188406182.1">
    <property type="nucleotide sequence ID" value="NZ_BMGL01000008.1"/>
</dbReference>
<dbReference type="SUPFAM" id="SSF53756">
    <property type="entry name" value="UDP-Glycosyltransferase/glycogen phosphorylase"/>
    <property type="match status" value="1"/>
</dbReference>
<reference evidence="2 3" key="1">
    <citation type="journal article" date="2014" name="Int. J. Syst. Evol. Microbiol.">
        <title>Complete genome sequence of Corynebacterium casei LMG S-19264T (=DSM 44701T), isolated from a smear-ripened cheese.</title>
        <authorList>
            <consortium name="US DOE Joint Genome Institute (JGI-PGF)"/>
            <person name="Walter F."/>
            <person name="Albersmeier A."/>
            <person name="Kalinowski J."/>
            <person name="Ruckert C."/>
        </authorList>
    </citation>
    <scope>NUCLEOTIDE SEQUENCE [LARGE SCALE GENOMIC DNA]</scope>
    <source>
        <strain evidence="2 3">CGMCC 1.12925</strain>
    </source>
</reference>
<gene>
    <name evidence="2" type="ORF">GCM10010831_14680</name>
</gene>
<accession>A0A916ZU61</accession>
<dbReference type="Proteomes" id="UP000599688">
    <property type="component" value="Unassembled WGS sequence"/>
</dbReference>
<name>A0A916ZU61_9FLAO</name>
<dbReference type="InterPro" id="IPR007235">
    <property type="entry name" value="Glyco_trans_28_C"/>
</dbReference>
<dbReference type="Pfam" id="PF04101">
    <property type="entry name" value="Glyco_tran_28_C"/>
    <property type="match status" value="1"/>
</dbReference>
<keyword evidence="2" id="KW-0808">Transferase</keyword>
<evidence type="ECO:0000313" key="2">
    <source>
        <dbReference type="EMBL" id="GGE14384.1"/>
    </source>
</evidence>
<sequence length="349" mass="40021">MTKKTILVAPLNWGLGHATRCVPIINALLNANFKVVLASDGLAFQFLTNEFPSLTIFELAKLDVQYAKTKYGQGFNMLKQIPKLYRFLAEDQSAIRHIAEQIEVNGIISDNRPGVYLKSIPSVYINHQLNVKSGFTSQLSSRLHQQQMKNFNEIWVPDEENDPSLSGELGHFTLKDDRFKIQYLGWLSRLKPTTNEFYYDYCAVISGPEPQRSLFEKMVEDLFLKLPGKKILISGSLSFVDQKIGFESRNMLNTTELNEIMDKSKKIICRSGYTSLMDLLRLQKPALLVPTPGQFEQEYLAKRMQELGWFLVCKQADFEQKAAAILQNIPFNKLPDFKEKEIDFSIFLK</sequence>
<dbReference type="EMBL" id="BMGL01000008">
    <property type="protein sequence ID" value="GGE14384.1"/>
    <property type="molecule type" value="Genomic_DNA"/>
</dbReference>
<evidence type="ECO:0000259" key="1">
    <source>
        <dbReference type="Pfam" id="PF04101"/>
    </source>
</evidence>
<proteinExistence type="predicted"/>